<dbReference type="Proteomes" id="UP000003455">
    <property type="component" value="Chromosome"/>
</dbReference>
<organism evidence="1">
    <name type="scientific">Staphylococcus aureus subsp. aureus MN8</name>
    <dbReference type="NCBI Taxonomy" id="548470"/>
    <lineage>
        <taxon>Bacteria</taxon>
        <taxon>Bacillati</taxon>
        <taxon>Bacillota</taxon>
        <taxon>Bacilli</taxon>
        <taxon>Bacillales</taxon>
        <taxon>Staphylococcaceae</taxon>
        <taxon>Staphylococcus</taxon>
    </lineage>
</organism>
<accession>A0A0E1X8V4</accession>
<dbReference type="InterPro" id="IPR035948">
    <property type="entry name" value="YwqG-like_sf"/>
</dbReference>
<dbReference type="Gene3D" id="2.30.320.10">
    <property type="entry name" value="YwqG-like"/>
    <property type="match status" value="1"/>
</dbReference>
<dbReference type="PANTHER" id="PTHR36436">
    <property type="entry name" value="SLL5081 PROTEIN"/>
    <property type="match status" value="1"/>
</dbReference>
<sequence>MKENLLGTIIWSIATFYYSRMMKIMNLAILKIKIGGVNMLNIQDVSHLSKKEQKAYNRFVESVENGNLPVLPCIEMDLKEMQEETLNQSKIGGMPFLKSFKDIPLDENNVPMVLLAQINLNDLPEQQELFPVNEGILQFWISSEDQMYGMSENLKGNNINSRLVYIKEPITDLSLKDIQAHLKSLDADNEDIPFSGAFSIEFRLSKQTITCTDYKYDEDDLALWNKVNPSFALKSMFGGYDELMEPVCNTFTAKEPFNQLGGYPYFDQIDPRTNDQELKMYDRVLLQIDSTRDGNSSIIWGDLGIANILVKSTDLEAMKFDDYMYSWDCS</sequence>
<proteinExistence type="predicted"/>
<dbReference type="AlphaFoldDB" id="A0A0E1X8V4"/>
<protein>
    <recommendedName>
        <fullName evidence="2">Cytosolic protein</fullName>
    </recommendedName>
</protein>
<dbReference type="EMBL" id="ACJA02000003">
    <property type="protein sequence ID" value="EFH95268.1"/>
    <property type="molecule type" value="Genomic_DNA"/>
</dbReference>
<dbReference type="InterPro" id="IPR015315">
    <property type="entry name" value="DUF1963"/>
</dbReference>
<dbReference type="SUPFAM" id="SSF103032">
    <property type="entry name" value="Hypothetical protein YwqG"/>
    <property type="match status" value="1"/>
</dbReference>
<name>A0A0E1X8V4_STAAU</name>
<evidence type="ECO:0000313" key="1">
    <source>
        <dbReference type="EMBL" id="EFH95268.1"/>
    </source>
</evidence>
<dbReference type="Pfam" id="PF09234">
    <property type="entry name" value="DUF1963"/>
    <property type="match status" value="1"/>
</dbReference>
<dbReference type="PANTHER" id="PTHR36436:SF6">
    <property type="entry name" value="SLL5081 PROTEIN"/>
    <property type="match status" value="1"/>
</dbReference>
<reference evidence="1" key="1">
    <citation type="submission" date="2010-05" db="EMBL/GenBank/DDBJ databases">
        <authorList>
            <person name="Muzny D."/>
            <person name="Qin X."/>
            <person name="Buhay C."/>
            <person name="Dugan-Rocha S."/>
            <person name="Ding Y."/>
            <person name="Chen G."/>
            <person name="Hawes A."/>
            <person name="Holder M."/>
            <person name="Jhangiani S."/>
            <person name="Johnson A."/>
            <person name="Khan Z."/>
            <person name="Li Z."/>
            <person name="Liu W."/>
            <person name="Liu X."/>
            <person name="Perez L."/>
            <person name="Shen H."/>
            <person name="Wang Q."/>
            <person name="Watt J."/>
            <person name="Xi L."/>
            <person name="Xin Y."/>
            <person name="Zhou J."/>
            <person name="Deng J."/>
            <person name="Jiang H."/>
            <person name="Liu Y."/>
            <person name="Qu J."/>
            <person name="Song X.-Z."/>
            <person name="Zhang L."/>
            <person name="Villasana D."/>
            <person name="Johnson A."/>
            <person name="Liu J."/>
            <person name="Liyanage D."/>
            <person name="Lorensuhewa L."/>
            <person name="Robinson T."/>
            <person name="Song A."/>
            <person name="Song B.-B."/>
            <person name="Dinh H."/>
            <person name="Thornton R."/>
            <person name="Coyle M."/>
            <person name="Francisco L."/>
            <person name="Jackson L."/>
            <person name="Javaid M."/>
            <person name="Korchina V."/>
            <person name="Kovar C."/>
            <person name="Mata R."/>
            <person name="Mathew T."/>
            <person name="Ngo R."/>
            <person name="Nguyen L."/>
            <person name="Nguyen N."/>
            <person name="Okwuonu G."/>
            <person name="Ongeri F."/>
            <person name="Pham C."/>
            <person name="Simmons D."/>
            <person name="Wilczek-Boney K."/>
            <person name="Hale W."/>
            <person name="Jakkamsetti A."/>
            <person name="Pham P."/>
            <person name="Ruth R."/>
            <person name="San Lucas F."/>
            <person name="Warren J."/>
            <person name="Zhang J."/>
            <person name="Zhao Z."/>
            <person name="Zhou C."/>
            <person name="Zhu D."/>
            <person name="Lee S."/>
            <person name="Bess C."/>
            <person name="Blankenburg K."/>
            <person name="Forbes L."/>
            <person name="Fu Q."/>
            <person name="Gubbala S."/>
            <person name="Hirani K."/>
            <person name="Jayaseelan J.C."/>
            <person name="Lara F."/>
            <person name="Munidasa M."/>
            <person name="Palculict T."/>
            <person name="Patil S."/>
            <person name="Pu L.-L."/>
            <person name="Saada N."/>
            <person name="Tang L."/>
            <person name="Weissenberger G."/>
            <person name="Zhu Y."/>
            <person name="Hemphill L."/>
            <person name="Shang Y."/>
            <person name="Youmans B."/>
            <person name="Ayvaz T."/>
            <person name="Ross M."/>
            <person name="Santibanez J."/>
            <person name="Aqrawi P."/>
            <person name="Gross S."/>
            <person name="Joshi V."/>
            <person name="Fowler G."/>
            <person name="Nazareth L."/>
            <person name="Reid J."/>
            <person name="Worley K."/>
            <person name="Petrosino J."/>
            <person name="Highlander S."/>
            <person name="Gibbs R."/>
        </authorList>
    </citation>
    <scope>NUCLEOTIDE SEQUENCE [LARGE SCALE GENOMIC DNA]</scope>
    <source>
        <strain evidence="1">MN8</strain>
    </source>
</reference>
<comment type="caution">
    <text evidence="1">The sequence shown here is derived from an EMBL/GenBank/DDBJ whole genome shotgun (WGS) entry which is preliminary data.</text>
</comment>
<gene>
    <name evidence="1" type="ORF">HMPREF0769_11478</name>
</gene>
<evidence type="ECO:0008006" key="2">
    <source>
        <dbReference type="Google" id="ProtNLM"/>
    </source>
</evidence>
<dbReference type="HOGENOM" id="CLU_056726_0_0_9"/>